<dbReference type="Pfam" id="PF00248">
    <property type="entry name" value="Aldo_ket_red"/>
    <property type="match status" value="1"/>
</dbReference>
<dbReference type="InterPro" id="IPR053135">
    <property type="entry name" value="AKR2_Oxidoreductase"/>
</dbReference>
<feature type="domain" description="NADP-dependent oxidoreductase" evidence="1">
    <location>
        <begin position="15"/>
        <end position="213"/>
    </location>
</feature>
<dbReference type="RefSeq" id="WP_170226680.1">
    <property type="nucleotide sequence ID" value="NZ_VIVQ01000005.1"/>
</dbReference>
<keyword evidence="3" id="KW-1185">Reference proteome</keyword>
<dbReference type="InterPro" id="IPR036812">
    <property type="entry name" value="NAD(P)_OxRdtase_dom_sf"/>
</dbReference>
<dbReference type="PANTHER" id="PTHR43312:SF1">
    <property type="entry name" value="NADP-DEPENDENT OXIDOREDUCTASE DOMAIN-CONTAINING PROTEIN"/>
    <property type="match status" value="1"/>
</dbReference>
<reference evidence="2 3" key="1">
    <citation type="submission" date="2019-06" db="EMBL/GenBank/DDBJ databases">
        <title>Sequencing the genomes of 1000 actinobacteria strains.</title>
        <authorList>
            <person name="Klenk H.-P."/>
        </authorList>
    </citation>
    <scope>NUCLEOTIDE SEQUENCE [LARGE SCALE GENOMIC DNA]</scope>
    <source>
        <strain evidence="2 3">DSM 19560</strain>
    </source>
</reference>
<name>A0A561DVN8_9MICO</name>
<evidence type="ECO:0000259" key="1">
    <source>
        <dbReference type="Pfam" id="PF00248"/>
    </source>
</evidence>
<evidence type="ECO:0000313" key="2">
    <source>
        <dbReference type="EMBL" id="TWE07422.1"/>
    </source>
</evidence>
<comment type="caution">
    <text evidence="2">The sequence shown here is derived from an EMBL/GenBank/DDBJ whole genome shotgun (WGS) entry which is preliminary data.</text>
</comment>
<sequence>MVPRRLGNTGIQVSPIGLGTVKLGRKTGVKYPARYELPTDDEVQALLSHALGLGVTLFDTAPAYGSSERRIAAFVKDHRDELVLSTKCGEVFEGTTSSWDFSRAALERQIAKSLSRMQTDHVDVLLLHAGGVDEDSLLRDTDAIPTLLDARERGQARSIGISAKTRAGVLGVIESLDVVMAPLNVSDQSLVPALKTAHTAGLAVLAIKVLRQGHTSDPSADLRWVTSQPFVDSVIVGTLSASHLSDAVRLVSC</sequence>
<dbReference type="Proteomes" id="UP000318297">
    <property type="component" value="Unassembled WGS sequence"/>
</dbReference>
<accession>A0A561DVN8</accession>
<dbReference type="InterPro" id="IPR020471">
    <property type="entry name" value="AKR"/>
</dbReference>
<proteinExistence type="predicted"/>
<dbReference type="SUPFAM" id="SSF51430">
    <property type="entry name" value="NAD(P)-linked oxidoreductase"/>
    <property type="match status" value="1"/>
</dbReference>
<dbReference type="AlphaFoldDB" id="A0A561DVN8"/>
<dbReference type="CDD" id="cd19095">
    <property type="entry name" value="AKR_PA4992-like"/>
    <property type="match status" value="1"/>
</dbReference>
<dbReference type="GO" id="GO:0016491">
    <property type="term" value="F:oxidoreductase activity"/>
    <property type="evidence" value="ECO:0007669"/>
    <property type="project" value="InterPro"/>
</dbReference>
<protein>
    <submittedName>
        <fullName evidence="2">Aryl-alcohol dehydrogenase-like predicted oxidoreductase</fullName>
    </submittedName>
</protein>
<gene>
    <name evidence="2" type="ORF">BKA23_3441</name>
</gene>
<dbReference type="InterPro" id="IPR023210">
    <property type="entry name" value="NADP_OxRdtase_dom"/>
</dbReference>
<evidence type="ECO:0000313" key="3">
    <source>
        <dbReference type="Proteomes" id="UP000318297"/>
    </source>
</evidence>
<dbReference type="PRINTS" id="PR00069">
    <property type="entry name" value="ALDKETRDTASE"/>
</dbReference>
<dbReference type="PANTHER" id="PTHR43312">
    <property type="entry name" value="D-THREO-ALDOSE 1-DEHYDROGENASE"/>
    <property type="match status" value="1"/>
</dbReference>
<dbReference type="EMBL" id="VIVQ01000005">
    <property type="protein sequence ID" value="TWE07422.1"/>
    <property type="molecule type" value="Genomic_DNA"/>
</dbReference>
<dbReference type="Gene3D" id="3.20.20.100">
    <property type="entry name" value="NADP-dependent oxidoreductase domain"/>
    <property type="match status" value="1"/>
</dbReference>
<organism evidence="2 3">
    <name type="scientific">Rudaeicoccus suwonensis</name>
    <dbReference type="NCBI Taxonomy" id="657409"/>
    <lineage>
        <taxon>Bacteria</taxon>
        <taxon>Bacillati</taxon>
        <taxon>Actinomycetota</taxon>
        <taxon>Actinomycetes</taxon>
        <taxon>Micrococcales</taxon>
        <taxon>Dermacoccaceae</taxon>
        <taxon>Rudaeicoccus</taxon>
    </lineage>
</organism>